<dbReference type="Pfam" id="PF01978">
    <property type="entry name" value="TrmB"/>
    <property type="match status" value="1"/>
</dbReference>
<comment type="caution">
    <text evidence="2">The sequence shown here is derived from an EMBL/GenBank/DDBJ whole genome shotgun (WGS) entry which is preliminary data.</text>
</comment>
<dbReference type="EMBL" id="JBGNYA010000001">
    <property type="protein sequence ID" value="MFA1612152.1"/>
    <property type="molecule type" value="Genomic_DNA"/>
</dbReference>
<sequence length="170" mass="18175">MARTDPPALVRCPACDALAIGSADVTCCDGAMEPLDADVDAAVAEPTLDALLETVFGISETELELCLCVMEDGDATVAELAERVGVDRSVVARHLADLVEIGVVERERRLLRQGGHVYVYTPVPEATVRDRLAAAFAAWVEAAATELDAVSREKIEAMTDRGDDSQSVFR</sequence>
<dbReference type="InterPro" id="IPR002831">
    <property type="entry name" value="Tscrpt_reg_TrmB_N"/>
</dbReference>
<dbReference type="SUPFAM" id="SSF46785">
    <property type="entry name" value="Winged helix' DNA-binding domain"/>
    <property type="match status" value="1"/>
</dbReference>
<dbReference type="InterPro" id="IPR001845">
    <property type="entry name" value="HTH_ArsR_DNA-bd_dom"/>
</dbReference>
<dbReference type="InterPro" id="IPR036388">
    <property type="entry name" value="WH-like_DNA-bd_sf"/>
</dbReference>
<dbReference type="AlphaFoldDB" id="A0ABD5ME13"/>
<feature type="domain" description="HTH arsR-type" evidence="1">
    <location>
        <begin position="54"/>
        <end position="137"/>
    </location>
</feature>
<dbReference type="PANTHER" id="PTHR34293">
    <property type="entry name" value="HTH-TYPE TRANSCRIPTIONAL REGULATOR TRMBL2"/>
    <property type="match status" value="1"/>
</dbReference>
<dbReference type="PANTHER" id="PTHR34293:SF1">
    <property type="entry name" value="HTH-TYPE TRANSCRIPTIONAL REGULATOR TRMBL2"/>
    <property type="match status" value="1"/>
</dbReference>
<dbReference type="SMART" id="SM00418">
    <property type="entry name" value="HTH_ARSR"/>
    <property type="match status" value="1"/>
</dbReference>
<accession>A0ABD5ME13</accession>
<dbReference type="CDD" id="cd00090">
    <property type="entry name" value="HTH_ARSR"/>
    <property type="match status" value="1"/>
</dbReference>
<dbReference type="InterPro" id="IPR036390">
    <property type="entry name" value="WH_DNA-bd_sf"/>
</dbReference>
<keyword evidence="3" id="KW-1185">Reference proteome</keyword>
<dbReference type="InterPro" id="IPR011991">
    <property type="entry name" value="ArsR-like_HTH"/>
</dbReference>
<evidence type="ECO:0000313" key="3">
    <source>
        <dbReference type="Proteomes" id="UP001570511"/>
    </source>
</evidence>
<name>A0ABD5ME13_9EURY</name>
<dbReference type="Gene3D" id="1.10.10.10">
    <property type="entry name" value="Winged helix-like DNA-binding domain superfamily/Winged helix DNA-binding domain"/>
    <property type="match status" value="1"/>
</dbReference>
<protein>
    <submittedName>
        <fullName evidence="2">Helix-turn-helix domain-containing protein</fullName>
    </submittedName>
</protein>
<evidence type="ECO:0000313" key="2">
    <source>
        <dbReference type="EMBL" id="MFA1612152.1"/>
    </source>
</evidence>
<dbReference type="RefSeq" id="WP_372390852.1">
    <property type="nucleotide sequence ID" value="NZ_JBGNYA010000001.1"/>
</dbReference>
<dbReference type="InterPro" id="IPR051797">
    <property type="entry name" value="TrmB-like"/>
</dbReference>
<gene>
    <name evidence="2" type="ORF">OS889_14215</name>
</gene>
<proteinExistence type="predicted"/>
<organism evidence="2 3">
    <name type="scientific">Halobellus rubicundus</name>
    <dbReference type="NCBI Taxonomy" id="2996466"/>
    <lineage>
        <taxon>Archaea</taxon>
        <taxon>Methanobacteriati</taxon>
        <taxon>Methanobacteriota</taxon>
        <taxon>Stenosarchaea group</taxon>
        <taxon>Halobacteria</taxon>
        <taxon>Halobacteriales</taxon>
        <taxon>Haloferacaceae</taxon>
        <taxon>Halobellus</taxon>
    </lineage>
</organism>
<dbReference type="Proteomes" id="UP001570511">
    <property type="component" value="Unassembled WGS sequence"/>
</dbReference>
<evidence type="ECO:0000259" key="1">
    <source>
        <dbReference type="SMART" id="SM00418"/>
    </source>
</evidence>
<reference evidence="2 3" key="1">
    <citation type="submission" date="2024-08" db="EMBL/GenBank/DDBJ databases">
        <title>Halobellus sp. MBLA0158 whole genome sequence.</title>
        <authorList>
            <person name="Hwang C.Y."/>
            <person name="Cho E.-S."/>
            <person name="Seo M.-J."/>
        </authorList>
    </citation>
    <scope>NUCLEOTIDE SEQUENCE [LARGE SCALE GENOMIC DNA]</scope>
    <source>
        <strain evidence="2 3">MBLA0158</strain>
    </source>
</reference>